<name>A0ABD5Z4V5_9EURY</name>
<evidence type="ECO:0000256" key="1">
    <source>
        <dbReference type="SAM" id="MobiDB-lite"/>
    </source>
</evidence>
<protein>
    <submittedName>
        <fullName evidence="2">Uncharacterized protein</fullName>
    </submittedName>
</protein>
<dbReference type="RefSeq" id="WP_279530048.1">
    <property type="nucleotide sequence ID" value="NZ_CP122312.1"/>
</dbReference>
<sequence>MGESSESKWAEVSTPVSSTLYAVERTRSGAVAVGSGGNILVRRDGGWTTADADGPGDAGNSLYAAASTDDGKRVWFGGSSGALGYYDVAADEVVDYSAPEGITGSWKAIAVAGTAGREKVLVANGSAEVLSGTISGGKPETVDWVYAASSDDGDGLGGGSSVHSIEAGPDAPYATNSSGGLFHVVDGQWVHTGIEAAESTIYDVHVDEQVTLAVGANGYVYRRVDSSWEASDVASGPLYGVGRDPKGLVAVGASGRLFRRVAPGQWTRVQTPMDEPLRDLELATDPELVVGGSGTILERPTPEKKSGGSNRDADSTPNSSSGPSKSSTPQQSNTNEESRYNE</sequence>
<dbReference type="EMBL" id="JBHTAR010000011">
    <property type="protein sequence ID" value="MFC7200129.1"/>
    <property type="molecule type" value="Genomic_DNA"/>
</dbReference>
<proteinExistence type="predicted"/>
<feature type="compositionally biased region" description="Low complexity" evidence="1">
    <location>
        <begin position="315"/>
        <end position="332"/>
    </location>
</feature>
<keyword evidence="3" id="KW-1185">Reference proteome</keyword>
<comment type="caution">
    <text evidence="2">The sequence shown here is derived from an EMBL/GenBank/DDBJ whole genome shotgun (WGS) entry which is preliminary data.</text>
</comment>
<evidence type="ECO:0000313" key="3">
    <source>
        <dbReference type="Proteomes" id="UP001596447"/>
    </source>
</evidence>
<organism evidence="2 3">
    <name type="scientific">Halospeciosus flavus</name>
    <dbReference type="NCBI Taxonomy" id="3032283"/>
    <lineage>
        <taxon>Archaea</taxon>
        <taxon>Methanobacteriati</taxon>
        <taxon>Methanobacteriota</taxon>
        <taxon>Stenosarchaea group</taxon>
        <taxon>Halobacteria</taxon>
        <taxon>Halobacteriales</taxon>
        <taxon>Halobacteriaceae</taxon>
        <taxon>Halospeciosus</taxon>
    </lineage>
</organism>
<reference evidence="2 3" key="1">
    <citation type="journal article" date="2019" name="Int. J. Syst. Evol. Microbiol.">
        <title>The Global Catalogue of Microorganisms (GCM) 10K type strain sequencing project: providing services to taxonomists for standard genome sequencing and annotation.</title>
        <authorList>
            <consortium name="The Broad Institute Genomics Platform"/>
            <consortium name="The Broad Institute Genome Sequencing Center for Infectious Disease"/>
            <person name="Wu L."/>
            <person name="Ma J."/>
        </authorList>
    </citation>
    <scope>NUCLEOTIDE SEQUENCE [LARGE SCALE GENOMIC DNA]</scope>
    <source>
        <strain evidence="2 3">XZGYJ-43</strain>
    </source>
</reference>
<evidence type="ECO:0000313" key="2">
    <source>
        <dbReference type="EMBL" id="MFC7200129.1"/>
    </source>
</evidence>
<accession>A0ABD5Z4V5</accession>
<gene>
    <name evidence="2" type="ORF">ACFQJ9_12030</name>
</gene>
<dbReference type="Proteomes" id="UP001596447">
    <property type="component" value="Unassembled WGS sequence"/>
</dbReference>
<dbReference type="AlphaFoldDB" id="A0ABD5Z4V5"/>
<feature type="region of interest" description="Disordered" evidence="1">
    <location>
        <begin position="269"/>
        <end position="342"/>
    </location>
</feature>
<feature type="compositionally biased region" description="Basic and acidic residues" evidence="1">
    <location>
        <begin position="300"/>
        <end position="314"/>
    </location>
</feature>